<proteinExistence type="predicted"/>
<dbReference type="eggNOG" id="arCOG06145">
    <property type="taxonomic scope" value="Archaea"/>
</dbReference>
<organism evidence="1 2">
    <name type="scientific">Thermococcus sibiricus (strain DSM 12597 / MM 739)</name>
    <dbReference type="NCBI Taxonomy" id="604354"/>
    <lineage>
        <taxon>Archaea</taxon>
        <taxon>Methanobacteriati</taxon>
        <taxon>Methanobacteriota</taxon>
        <taxon>Thermococci</taxon>
        <taxon>Thermococcales</taxon>
        <taxon>Thermococcaceae</taxon>
        <taxon>Thermococcus</taxon>
    </lineage>
</organism>
<reference evidence="1 2" key="1">
    <citation type="journal article" date="2009" name="Appl. Environ. Microbiol.">
        <title>Metabolic versatility and indigenous origin of the archaeon Thermococcus sibiricus, isolated from a siberian oil reservoir, as revealed by genome analysis.</title>
        <authorList>
            <person name="Mardanov A.V."/>
            <person name="Ravin N.V."/>
            <person name="Svetlitchnyi V.A."/>
            <person name="Beletsky A.V."/>
            <person name="Miroshnichenko M.L."/>
            <person name="Bonch-Osmolovskaya E.A."/>
            <person name="Skryabin K.G."/>
        </authorList>
    </citation>
    <scope>NUCLEOTIDE SEQUENCE [LARGE SCALE GENOMIC DNA]</scope>
    <source>
        <strain evidence="2">DSM 12597 / MM 739</strain>
    </source>
</reference>
<protein>
    <submittedName>
        <fullName evidence="1">Uncharacterized protein</fullName>
    </submittedName>
</protein>
<dbReference type="HOGENOM" id="CLU_159747_0_0_2"/>
<dbReference type="EMBL" id="CP001463">
    <property type="protein sequence ID" value="ACS90503.1"/>
    <property type="molecule type" value="Genomic_DNA"/>
</dbReference>
<evidence type="ECO:0000313" key="2">
    <source>
        <dbReference type="Proteomes" id="UP000009079"/>
    </source>
</evidence>
<dbReference type="Proteomes" id="UP000009079">
    <property type="component" value="Chromosome"/>
</dbReference>
<accession>C6A4F8</accession>
<name>C6A4F8_THESM</name>
<gene>
    <name evidence="1" type="ordered locus">TSIB_1452</name>
</gene>
<dbReference type="KEGG" id="tsi:TSIB_1452"/>
<dbReference type="STRING" id="604354.TSIB_1452"/>
<sequence>MMGLIKKLIVGFFVLLVVGIAFVFGTYYYTLATHEKELIVELSETVTGPVYYTSDVIPPGKYLITAESSGVVEGMQILKADTDEVVTEFEGDNVIYSSETPFRVRIQYNAPNPNEEYTVSVKIYRLVKK</sequence>
<keyword evidence="2" id="KW-1185">Reference proteome</keyword>
<evidence type="ECO:0000313" key="1">
    <source>
        <dbReference type="EMBL" id="ACS90503.1"/>
    </source>
</evidence>
<dbReference type="AlphaFoldDB" id="C6A4F8"/>